<evidence type="ECO:0000313" key="4">
    <source>
        <dbReference type="Proteomes" id="UP000434957"/>
    </source>
</evidence>
<dbReference type="OrthoDB" id="10251652at2759"/>
<dbReference type="Proteomes" id="UP000434957">
    <property type="component" value="Unassembled WGS sequence"/>
</dbReference>
<evidence type="ECO:0000313" key="2">
    <source>
        <dbReference type="EMBL" id="KAE9034768.1"/>
    </source>
</evidence>
<evidence type="ECO:0000313" key="3">
    <source>
        <dbReference type="EMBL" id="KAE9344930.1"/>
    </source>
</evidence>
<organism evidence="2 5">
    <name type="scientific">Phytophthora rubi</name>
    <dbReference type="NCBI Taxonomy" id="129364"/>
    <lineage>
        <taxon>Eukaryota</taxon>
        <taxon>Sar</taxon>
        <taxon>Stramenopiles</taxon>
        <taxon>Oomycota</taxon>
        <taxon>Peronosporomycetes</taxon>
        <taxon>Peronosporales</taxon>
        <taxon>Peronosporaceae</taxon>
        <taxon>Phytophthora</taxon>
    </lineage>
</organism>
<evidence type="ECO:0000256" key="1">
    <source>
        <dbReference type="SAM" id="MobiDB-lite"/>
    </source>
</evidence>
<gene>
    <name evidence="2" type="ORF">PR002_g7939</name>
    <name evidence="3" type="ORF">PR003_g8206</name>
</gene>
<protein>
    <submittedName>
        <fullName evidence="2">Uncharacterized protein</fullName>
    </submittedName>
</protein>
<sequence length="96" mass="10242">MDIVLYNEIKAKLGCGKLSSGGRIVSGPDLATMPGHQWWMKTHHLRVPGQEVAECSTCRAAVPHAIRDDARQDERAGRGGVLGASSTCVSLAGDRE</sequence>
<dbReference type="EMBL" id="QXFT01000403">
    <property type="protein sequence ID" value="KAE9344930.1"/>
    <property type="molecule type" value="Genomic_DNA"/>
</dbReference>
<evidence type="ECO:0000313" key="5">
    <source>
        <dbReference type="Proteomes" id="UP000435112"/>
    </source>
</evidence>
<feature type="region of interest" description="Disordered" evidence="1">
    <location>
        <begin position="71"/>
        <end position="96"/>
    </location>
</feature>
<reference evidence="2 5" key="1">
    <citation type="submission" date="2018-09" db="EMBL/GenBank/DDBJ databases">
        <title>Genomic investigation of the strawberry pathogen Phytophthora fragariae indicates pathogenicity is determined by transcriptional variation in three key races.</title>
        <authorList>
            <person name="Adams T.M."/>
            <person name="Armitage A.D."/>
            <person name="Sobczyk M.K."/>
            <person name="Bates H.J."/>
            <person name="Dunwell J.M."/>
            <person name="Nellist C.F."/>
            <person name="Harrison R.J."/>
        </authorList>
    </citation>
    <scope>NUCLEOTIDE SEQUENCE [LARGE SCALE GENOMIC DNA]</scope>
    <source>
        <strain evidence="2 5">SCRP324</strain>
        <strain evidence="3 4">SCRP333</strain>
    </source>
</reference>
<proteinExistence type="predicted"/>
<accession>A0A6A3N189</accession>
<keyword evidence="4" id="KW-1185">Reference proteome</keyword>
<comment type="caution">
    <text evidence="2">The sequence shown here is derived from an EMBL/GenBank/DDBJ whole genome shotgun (WGS) entry which is preliminary data.</text>
</comment>
<dbReference type="EMBL" id="QXFU01000391">
    <property type="protein sequence ID" value="KAE9034768.1"/>
    <property type="molecule type" value="Genomic_DNA"/>
</dbReference>
<dbReference type="Proteomes" id="UP000435112">
    <property type="component" value="Unassembled WGS sequence"/>
</dbReference>
<name>A0A6A3N189_9STRA</name>
<dbReference type="AlphaFoldDB" id="A0A6A3N189"/>